<keyword evidence="2" id="KW-1185">Reference proteome</keyword>
<evidence type="ECO:0000313" key="2">
    <source>
        <dbReference type="Proteomes" id="UP001179280"/>
    </source>
</evidence>
<evidence type="ECO:0000313" key="1">
    <source>
        <dbReference type="EMBL" id="MBM7840394.1"/>
    </source>
</evidence>
<protein>
    <recommendedName>
        <fullName evidence="3">Tetratricopeptide repeat protein</fullName>
    </recommendedName>
</protein>
<name>A0ABS2SXY0_9BACI</name>
<evidence type="ECO:0008006" key="3">
    <source>
        <dbReference type="Google" id="ProtNLM"/>
    </source>
</evidence>
<dbReference type="EMBL" id="JAFBCV010000013">
    <property type="protein sequence ID" value="MBM7840394.1"/>
    <property type="molecule type" value="Genomic_DNA"/>
</dbReference>
<gene>
    <name evidence="1" type="ORF">JOC54_003675</name>
</gene>
<organism evidence="1 2">
    <name type="scientific">Shouchella xiaoxiensis</name>
    <dbReference type="NCBI Taxonomy" id="766895"/>
    <lineage>
        <taxon>Bacteria</taxon>
        <taxon>Bacillati</taxon>
        <taxon>Bacillota</taxon>
        <taxon>Bacilli</taxon>
        <taxon>Bacillales</taxon>
        <taxon>Bacillaceae</taxon>
        <taxon>Shouchella</taxon>
    </lineage>
</organism>
<dbReference type="RefSeq" id="WP_204467960.1">
    <property type="nucleotide sequence ID" value="NZ_JAFBCV010000013.1"/>
</dbReference>
<comment type="caution">
    <text evidence="1">The sequence shown here is derived from an EMBL/GenBank/DDBJ whole genome shotgun (WGS) entry which is preliminary data.</text>
</comment>
<dbReference type="InterPro" id="IPR011990">
    <property type="entry name" value="TPR-like_helical_dom_sf"/>
</dbReference>
<proteinExistence type="predicted"/>
<sequence>MSDSSAKMKAFAQRIQEGIGLIKQGDYQSGYEQLKPYVVLMKEAGSTPVRLFSYYAIAQFKQGDIDGFLETYESLKAIEPSDKEEEKAIATIEEWFHALMNEMGQRD</sequence>
<accession>A0ABS2SXY0</accession>
<dbReference type="SUPFAM" id="SSF48452">
    <property type="entry name" value="TPR-like"/>
    <property type="match status" value="1"/>
</dbReference>
<reference evidence="1" key="1">
    <citation type="submission" date="2021-01" db="EMBL/GenBank/DDBJ databases">
        <title>Genomic Encyclopedia of Type Strains, Phase IV (KMG-IV): sequencing the most valuable type-strain genomes for metagenomic binning, comparative biology and taxonomic classification.</title>
        <authorList>
            <person name="Goeker M."/>
        </authorList>
    </citation>
    <scope>NUCLEOTIDE SEQUENCE</scope>
    <source>
        <strain evidence="1">DSM 21943</strain>
    </source>
</reference>
<dbReference type="Proteomes" id="UP001179280">
    <property type="component" value="Unassembled WGS sequence"/>
</dbReference>